<feature type="signal peptide" evidence="6">
    <location>
        <begin position="1"/>
        <end position="25"/>
    </location>
</feature>
<dbReference type="InterPro" id="IPR032861">
    <property type="entry name" value="TAXi_N"/>
</dbReference>
<keyword evidence="9" id="KW-1185">Reference proteome</keyword>
<evidence type="ECO:0000259" key="7">
    <source>
        <dbReference type="PROSITE" id="PS51767"/>
    </source>
</evidence>
<evidence type="ECO:0000256" key="2">
    <source>
        <dbReference type="ARBA" id="ARBA00022670"/>
    </source>
</evidence>
<dbReference type="GO" id="GO:0006508">
    <property type="term" value="P:proteolysis"/>
    <property type="evidence" value="ECO:0007669"/>
    <property type="project" value="UniProtKB-KW"/>
</dbReference>
<evidence type="ECO:0000256" key="4">
    <source>
        <dbReference type="ARBA" id="ARBA00022801"/>
    </source>
</evidence>
<keyword evidence="4" id="KW-0378">Hydrolase</keyword>
<dbReference type="PANTHER" id="PTHR47967:SF14">
    <property type="entry name" value="EUKARYOTIC ASPARTYL PROTEASE FAMILY PROTEIN"/>
    <property type="match status" value="1"/>
</dbReference>
<sequence>METFLTLCIWFSFTIFLILSCSTRAVKPGRFEAELINRDSPLSPFYDQSTTIYDRAEFALQRSINRHAYLSAKQRNAFTETIRTEIIPDSAGSGYLAKLSIGTPGVEAYYVMDTGSDLLWTQCQPCIECFRQPGPIYDPFKSSTYDSVTCSSVVCFDIPISRRGCDGFQRCSYANKYGDGSYSIGTLGYESITFGVMDGKVSTITNIAFGCGNRNNLSFSAGEAGILGLSNRGISLLSQMSHIYKPRFSYCFSNISNISATGHLILGDGAVLGGKTTPLKIGFGGFYFLSLEDISLGDKKLGIAPGTFDVQPNGRGGLVIDSGSHYTMLAFPGYVKLRDAMNEKLRFYSVIDGPDPSRSGRKCFYGKVDDDLEGFPSVTFHFKGGADVVVDLWGIFVQVSPNILCLAIIPVNAGDEMSEEMKMTSNEMHKKDIRICGFNLIPGGLKADSGHDGYVACVSTGKECQRRNGRGVLASKWVRSAYVGSGKKCLHQLGLEVSTSVRARSACIGTDEMSEEMKMTSNEMPKKDIRICGFNLIPGGLKADSGHDGYVACVGTGKECLRRNGHRVPASEWARSACVGSGKKCLRRLELQVSASVRERSACVGTGVPASVRARSACVDMGKKCPHLNRQEVPTMTSACWMGCGVVGFCGMDCIDAVARMASRECCLNREHFVDKLSSCSLLIGSSVQDERFR</sequence>
<dbReference type="Gene3D" id="2.40.70.10">
    <property type="entry name" value="Acid Proteases"/>
    <property type="match status" value="2"/>
</dbReference>
<protein>
    <recommendedName>
        <fullName evidence="7">Peptidase A1 domain-containing protein</fullName>
    </recommendedName>
</protein>
<name>A0A834ZP41_TETSI</name>
<comment type="similarity">
    <text evidence="1">Belongs to the peptidase A1 family.</text>
</comment>
<keyword evidence="2" id="KW-0645">Protease</keyword>
<accession>A0A834ZP41</accession>
<dbReference type="Pfam" id="PF14541">
    <property type="entry name" value="TAXi_C"/>
    <property type="match status" value="1"/>
</dbReference>
<evidence type="ECO:0000256" key="1">
    <source>
        <dbReference type="ARBA" id="ARBA00007447"/>
    </source>
</evidence>
<keyword evidence="3" id="KW-0064">Aspartyl protease</keyword>
<dbReference type="InterPro" id="IPR034161">
    <property type="entry name" value="Pepsin-like_plant"/>
</dbReference>
<reference evidence="8 9" key="1">
    <citation type="submission" date="2020-04" db="EMBL/GenBank/DDBJ databases">
        <title>Plant Genome Project.</title>
        <authorList>
            <person name="Zhang R.-G."/>
        </authorList>
    </citation>
    <scope>NUCLEOTIDE SEQUENCE [LARGE SCALE GENOMIC DNA]</scope>
    <source>
        <strain evidence="8">YNK0</strain>
        <tissue evidence="8">Leaf</tissue>
    </source>
</reference>
<keyword evidence="5" id="KW-0325">Glycoprotein</keyword>
<dbReference type="GO" id="GO:0004190">
    <property type="term" value="F:aspartic-type endopeptidase activity"/>
    <property type="evidence" value="ECO:0007669"/>
    <property type="project" value="UniProtKB-KW"/>
</dbReference>
<dbReference type="OrthoDB" id="2747330at2759"/>
<dbReference type="PROSITE" id="PS51767">
    <property type="entry name" value="PEPTIDASE_A1"/>
    <property type="match status" value="1"/>
</dbReference>
<gene>
    <name evidence="8" type="ORF">HHK36_007879</name>
</gene>
<evidence type="ECO:0000256" key="3">
    <source>
        <dbReference type="ARBA" id="ARBA00022750"/>
    </source>
</evidence>
<dbReference type="PANTHER" id="PTHR47967">
    <property type="entry name" value="OS07G0603500 PROTEIN-RELATED"/>
    <property type="match status" value="1"/>
</dbReference>
<comment type="caution">
    <text evidence="8">The sequence shown here is derived from an EMBL/GenBank/DDBJ whole genome shotgun (WGS) entry which is preliminary data.</text>
</comment>
<dbReference type="InterPro" id="IPR051708">
    <property type="entry name" value="Plant_Aspart_Prot_A1"/>
</dbReference>
<feature type="chain" id="PRO_5032443707" description="Peptidase A1 domain-containing protein" evidence="6">
    <location>
        <begin position="26"/>
        <end position="694"/>
    </location>
</feature>
<keyword evidence="6" id="KW-0732">Signal</keyword>
<dbReference type="Pfam" id="PF14543">
    <property type="entry name" value="TAXi_N"/>
    <property type="match status" value="1"/>
</dbReference>
<dbReference type="Proteomes" id="UP000655225">
    <property type="component" value="Unassembled WGS sequence"/>
</dbReference>
<evidence type="ECO:0000256" key="5">
    <source>
        <dbReference type="ARBA" id="ARBA00023180"/>
    </source>
</evidence>
<organism evidence="8 9">
    <name type="scientific">Tetracentron sinense</name>
    <name type="common">Spur-leaf</name>
    <dbReference type="NCBI Taxonomy" id="13715"/>
    <lineage>
        <taxon>Eukaryota</taxon>
        <taxon>Viridiplantae</taxon>
        <taxon>Streptophyta</taxon>
        <taxon>Embryophyta</taxon>
        <taxon>Tracheophyta</taxon>
        <taxon>Spermatophyta</taxon>
        <taxon>Magnoliopsida</taxon>
        <taxon>Trochodendrales</taxon>
        <taxon>Trochodendraceae</taxon>
        <taxon>Tetracentron</taxon>
    </lineage>
</organism>
<feature type="domain" description="Peptidase A1" evidence="7">
    <location>
        <begin position="95"/>
        <end position="436"/>
    </location>
</feature>
<dbReference type="InterPro" id="IPR033121">
    <property type="entry name" value="PEPTIDASE_A1"/>
</dbReference>
<dbReference type="InterPro" id="IPR021109">
    <property type="entry name" value="Peptidase_aspartic_dom_sf"/>
</dbReference>
<dbReference type="InterPro" id="IPR032799">
    <property type="entry name" value="TAXi_C"/>
</dbReference>
<dbReference type="GO" id="GO:0005576">
    <property type="term" value="C:extracellular region"/>
    <property type="evidence" value="ECO:0007669"/>
    <property type="project" value="TreeGrafter"/>
</dbReference>
<proteinExistence type="inferred from homology"/>
<evidence type="ECO:0000256" key="6">
    <source>
        <dbReference type="SAM" id="SignalP"/>
    </source>
</evidence>
<dbReference type="AlphaFoldDB" id="A0A834ZP41"/>
<evidence type="ECO:0000313" key="9">
    <source>
        <dbReference type="Proteomes" id="UP000655225"/>
    </source>
</evidence>
<dbReference type="CDD" id="cd05476">
    <property type="entry name" value="pepsin_A_like_plant"/>
    <property type="match status" value="1"/>
</dbReference>
<dbReference type="EMBL" id="JABCRI010000005">
    <property type="protein sequence ID" value="KAF8405802.1"/>
    <property type="molecule type" value="Genomic_DNA"/>
</dbReference>
<dbReference type="SUPFAM" id="SSF50630">
    <property type="entry name" value="Acid proteases"/>
    <property type="match status" value="1"/>
</dbReference>
<evidence type="ECO:0000313" key="8">
    <source>
        <dbReference type="EMBL" id="KAF8405802.1"/>
    </source>
</evidence>